<dbReference type="GO" id="GO:0016810">
    <property type="term" value="F:hydrolase activity, acting on carbon-nitrogen (but not peptide) bonds"/>
    <property type="evidence" value="ECO:0007669"/>
    <property type="project" value="InterPro"/>
</dbReference>
<dbReference type="PANTHER" id="PTHR22642:SF2">
    <property type="entry name" value="PROTEIN LONG AFTER FAR-RED 3"/>
    <property type="match status" value="1"/>
</dbReference>
<dbReference type="SUPFAM" id="SSF51556">
    <property type="entry name" value="Metallo-dependent hydrolases"/>
    <property type="match status" value="1"/>
</dbReference>
<dbReference type="Proteomes" id="UP000307440">
    <property type="component" value="Unassembled WGS sequence"/>
</dbReference>
<dbReference type="InterPro" id="IPR011059">
    <property type="entry name" value="Metal-dep_hydrolase_composite"/>
</dbReference>
<dbReference type="STRING" id="230819.A0A5C3KAN0"/>
<dbReference type="AlphaFoldDB" id="A0A5C3KAN0"/>
<feature type="region of interest" description="Disordered" evidence="1">
    <location>
        <begin position="1"/>
        <end position="25"/>
    </location>
</feature>
<keyword evidence="4" id="KW-1185">Reference proteome</keyword>
<organism evidence="3 4">
    <name type="scientific">Coprinopsis marcescibilis</name>
    <name type="common">Agaric fungus</name>
    <name type="synonym">Psathyrella marcescibilis</name>
    <dbReference type="NCBI Taxonomy" id="230819"/>
    <lineage>
        <taxon>Eukaryota</taxon>
        <taxon>Fungi</taxon>
        <taxon>Dikarya</taxon>
        <taxon>Basidiomycota</taxon>
        <taxon>Agaricomycotina</taxon>
        <taxon>Agaricomycetes</taxon>
        <taxon>Agaricomycetidae</taxon>
        <taxon>Agaricales</taxon>
        <taxon>Agaricineae</taxon>
        <taxon>Psathyrellaceae</taxon>
        <taxon>Coprinopsis</taxon>
    </lineage>
</organism>
<protein>
    <recommendedName>
        <fullName evidence="2">Amidohydrolase 3 domain-containing protein</fullName>
    </recommendedName>
</protein>
<dbReference type="CDD" id="cd01300">
    <property type="entry name" value="YtcJ_like"/>
    <property type="match status" value="1"/>
</dbReference>
<dbReference type="EMBL" id="ML210599">
    <property type="protein sequence ID" value="TFK16944.1"/>
    <property type="molecule type" value="Genomic_DNA"/>
</dbReference>
<dbReference type="Pfam" id="PF07969">
    <property type="entry name" value="Amidohydro_3"/>
    <property type="match status" value="1"/>
</dbReference>
<evidence type="ECO:0000259" key="2">
    <source>
        <dbReference type="Pfam" id="PF07969"/>
    </source>
</evidence>
<dbReference type="Gene3D" id="3.20.20.140">
    <property type="entry name" value="Metal-dependent hydrolases"/>
    <property type="match status" value="1"/>
</dbReference>
<reference evidence="3 4" key="1">
    <citation type="journal article" date="2019" name="Nat. Ecol. Evol.">
        <title>Megaphylogeny resolves global patterns of mushroom evolution.</title>
        <authorList>
            <person name="Varga T."/>
            <person name="Krizsan K."/>
            <person name="Foldi C."/>
            <person name="Dima B."/>
            <person name="Sanchez-Garcia M."/>
            <person name="Sanchez-Ramirez S."/>
            <person name="Szollosi G.J."/>
            <person name="Szarkandi J.G."/>
            <person name="Papp V."/>
            <person name="Albert L."/>
            <person name="Andreopoulos W."/>
            <person name="Angelini C."/>
            <person name="Antonin V."/>
            <person name="Barry K.W."/>
            <person name="Bougher N.L."/>
            <person name="Buchanan P."/>
            <person name="Buyck B."/>
            <person name="Bense V."/>
            <person name="Catcheside P."/>
            <person name="Chovatia M."/>
            <person name="Cooper J."/>
            <person name="Damon W."/>
            <person name="Desjardin D."/>
            <person name="Finy P."/>
            <person name="Geml J."/>
            <person name="Haridas S."/>
            <person name="Hughes K."/>
            <person name="Justo A."/>
            <person name="Karasinski D."/>
            <person name="Kautmanova I."/>
            <person name="Kiss B."/>
            <person name="Kocsube S."/>
            <person name="Kotiranta H."/>
            <person name="LaButti K.M."/>
            <person name="Lechner B.E."/>
            <person name="Liimatainen K."/>
            <person name="Lipzen A."/>
            <person name="Lukacs Z."/>
            <person name="Mihaltcheva S."/>
            <person name="Morgado L.N."/>
            <person name="Niskanen T."/>
            <person name="Noordeloos M.E."/>
            <person name="Ohm R.A."/>
            <person name="Ortiz-Santana B."/>
            <person name="Ovrebo C."/>
            <person name="Racz N."/>
            <person name="Riley R."/>
            <person name="Savchenko A."/>
            <person name="Shiryaev A."/>
            <person name="Soop K."/>
            <person name="Spirin V."/>
            <person name="Szebenyi C."/>
            <person name="Tomsovsky M."/>
            <person name="Tulloss R.E."/>
            <person name="Uehling J."/>
            <person name="Grigoriev I.V."/>
            <person name="Vagvolgyi C."/>
            <person name="Papp T."/>
            <person name="Martin F.M."/>
            <person name="Miettinen O."/>
            <person name="Hibbett D.S."/>
            <person name="Nagy L.G."/>
        </authorList>
    </citation>
    <scope>NUCLEOTIDE SEQUENCE [LARGE SCALE GENOMIC DNA]</scope>
    <source>
        <strain evidence="3 4">CBS 121175</strain>
    </source>
</reference>
<dbReference type="Gene3D" id="2.30.40.10">
    <property type="entry name" value="Urease, subunit C, domain 1"/>
    <property type="match status" value="1"/>
</dbReference>
<dbReference type="SUPFAM" id="SSF51338">
    <property type="entry name" value="Composite domain of metallo-dependent hydrolases"/>
    <property type="match status" value="1"/>
</dbReference>
<dbReference type="InterPro" id="IPR013108">
    <property type="entry name" value="Amidohydro_3"/>
</dbReference>
<dbReference type="InterPro" id="IPR033932">
    <property type="entry name" value="YtcJ-like"/>
</dbReference>
<proteinExistence type="predicted"/>
<feature type="compositionally biased region" description="Basic and acidic residues" evidence="1">
    <location>
        <begin position="7"/>
        <end position="18"/>
    </location>
</feature>
<evidence type="ECO:0000313" key="4">
    <source>
        <dbReference type="Proteomes" id="UP000307440"/>
    </source>
</evidence>
<dbReference type="OrthoDB" id="3501663at2759"/>
<gene>
    <name evidence="3" type="ORF">FA15DRAFT_676434</name>
</gene>
<dbReference type="Gene3D" id="3.10.310.70">
    <property type="match status" value="1"/>
</dbReference>
<feature type="domain" description="Amidohydrolase 3" evidence="2">
    <location>
        <begin position="134"/>
        <end position="641"/>
    </location>
</feature>
<evidence type="ECO:0000256" key="1">
    <source>
        <dbReference type="SAM" id="MobiDB-lite"/>
    </source>
</evidence>
<name>A0A5C3KAN0_COPMA</name>
<accession>A0A5C3KAN0</accession>
<dbReference type="InterPro" id="IPR032466">
    <property type="entry name" value="Metal_Hydrolase"/>
</dbReference>
<evidence type="ECO:0000313" key="3">
    <source>
        <dbReference type="EMBL" id="TFK16944.1"/>
    </source>
</evidence>
<dbReference type="PANTHER" id="PTHR22642">
    <property type="entry name" value="IMIDAZOLONEPROPIONASE"/>
    <property type="match status" value="1"/>
</dbReference>
<sequence>MSGKTPAKSDENDERDTTGKPAGSPLMAKKRTKALVLAVVLSLLTLYTNTNTDRYEGLAFEYNITNPLPQGSYALCSAEGGARGVYTVDATDGVVECVLVVDEWVKGTGSLGEVQDLWKGIEASDTLPVARVPEGAVVLPGFADSHCHILEYGFSKQIPLEGLRTIKESVEAVAHYVQSNPDILTDDGGIVEGWGWDHEAFEGGKMPTASDLSSHPVLANRQIILSSKDGHATWVSQATLDANGPYPADVDGGVIVRDAQGNVTGVFIDTAMTLIKPPVITPQMQHRRFTNTVRDALSFGLTSLHDAGFNPISLDFFTRQSKRHAGLPLRIYGMSFFNVSAIDVHSLTSPPAPSSSSIDAYWGSTRRKVDDMDGETRLSVRSVKIFADGALRTMGAALYEPYADDPSTSGSMRLSAEVLNAIVPRFLEDGWQVNVHAIGDRANGLVLDAFELALRNLGLDSFNDGAHPLRPRLEHAQVISERDVKRVADMGVIASVQPSHAISDMWYGEDRLGPDRVKQLYPFQSLLEAGARLTLGSDFPVDDINPLAGFYAAITRIGKDGKSPHGPGGWFPNQRLTRRQALRGMTIDAAYASFTERTLGSLEPGKKADLVVLDRDVMNVDVNDILGTRVVATVVDGRVVYGGV</sequence>